<keyword evidence="1" id="KW-0812">Transmembrane</keyword>
<comment type="caution">
    <text evidence="2">The sequence shown here is derived from an EMBL/GenBank/DDBJ whole genome shotgun (WGS) entry which is preliminary data.</text>
</comment>
<keyword evidence="1" id="KW-1133">Transmembrane helix</keyword>
<proteinExistence type="predicted"/>
<accession>A0A0F9JDW0</accession>
<dbReference type="EMBL" id="LAZR01011673">
    <property type="protein sequence ID" value="KKM60476.1"/>
    <property type="molecule type" value="Genomic_DNA"/>
</dbReference>
<organism evidence="2">
    <name type="scientific">marine sediment metagenome</name>
    <dbReference type="NCBI Taxonomy" id="412755"/>
    <lineage>
        <taxon>unclassified sequences</taxon>
        <taxon>metagenomes</taxon>
        <taxon>ecological metagenomes</taxon>
    </lineage>
</organism>
<reference evidence="2" key="1">
    <citation type="journal article" date="2015" name="Nature">
        <title>Complex archaea that bridge the gap between prokaryotes and eukaryotes.</title>
        <authorList>
            <person name="Spang A."/>
            <person name="Saw J.H."/>
            <person name="Jorgensen S.L."/>
            <person name="Zaremba-Niedzwiedzka K."/>
            <person name="Martijn J."/>
            <person name="Lind A.E."/>
            <person name="van Eijk R."/>
            <person name="Schleper C."/>
            <person name="Guy L."/>
            <person name="Ettema T.J."/>
        </authorList>
    </citation>
    <scope>NUCLEOTIDE SEQUENCE</scope>
</reference>
<evidence type="ECO:0000313" key="2">
    <source>
        <dbReference type="EMBL" id="KKM60476.1"/>
    </source>
</evidence>
<protein>
    <submittedName>
        <fullName evidence="2">Uncharacterized protein</fullName>
    </submittedName>
</protein>
<feature type="transmembrane region" description="Helical" evidence="1">
    <location>
        <begin position="6"/>
        <end position="28"/>
    </location>
</feature>
<gene>
    <name evidence="2" type="ORF">LCGC14_1541450</name>
</gene>
<sequence>MTDRIIYIVTFIWVVGFWAWLGAMWISFIS</sequence>
<evidence type="ECO:0000256" key="1">
    <source>
        <dbReference type="SAM" id="Phobius"/>
    </source>
</evidence>
<dbReference type="AlphaFoldDB" id="A0A0F9JDW0"/>
<keyword evidence="1" id="KW-0472">Membrane</keyword>
<name>A0A0F9JDW0_9ZZZZ</name>